<proteinExistence type="predicted"/>
<evidence type="ECO:0000259" key="1">
    <source>
        <dbReference type="Pfam" id="PF13460"/>
    </source>
</evidence>
<protein>
    <submittedName>
        <fullName evidence="2">Oxidoreductase</fullName>
    </submittedName>
</protein>
<feature type="domain" description="NAD(P)-binding" evidence="1">
    <location>
        <begin position="20"/>
        <end position="170"/>
    </location>
</feature>
<dbReference type="RefSeq" id="WP_066771147.1">
    <property type="nucleotide sequence ID" value="NZ_BMIP01000003.1"/>
</dbReference>
<evidence type="ECO:0000313" key="2">
    <source>
        <dbReference type="EMBL" id="GGD67556.1"/>
    </source>
</evidence>
<dbReference type="PANTHER" id="PTHR14097:SF7">
    <property type="entry name" value="OXIDOREDUCTASE HTATIP2"/>
    <property type="match status" value="1"/>
</dbReference>
<gene>
    <name evidence="2" type="ORF">GCM10010990_16290</name>
</gene>
<dbReference type="InterPro" id="IPR016040">
    <property type="entry name" value="NAD(P)-bd_dom"/>
</dbReference>
<organism evidence="2 3">
    <name type="scientific">Croceicoccus mobilis</name>
    <dbReference type="NCBI Taxonomy" id="1703339"/>
    <lineage>
        <taxon>Bacteria</taxon>
        <taxon>Pseudomonadati</taxon>
        <taxon>Pseudomonadota</taxon>
        <taxon>Alphaproteobacteria</taxon>
        <taxon>Sphingomonadales</taxon>
        <taxon>Erythrobacteraceae</taxon>
        <taxon>Croceicoccus</taxon>
    </lineage>
</organism>
<sequence length="249" mass="26995">MTQTGNYGARRGSLHMVLVGATGLIGTEVMKRTADHPEIRLTAISRREVPLPDGARMEMILADPASWGEVIGQLSPDVLVSALGTTWRKAGQSQEAFHAVDHDLVVACATAASEARVPQFIGVSSAAADRFSKNFYLRTKGEMEQSVKKLAFARVDMLRPGLLRGKRGNDRRTKERLAIMASPLTDLFMGGSLKQYRSIPAGLVADAIYALTEARADGRYVHDNEAIRGVLLRANAKRHLASGRLDAGD</sequence>
<comment type="caution">
    <text evidence="2">The sequence shown here is derived from an EMBL/GenBank/DDBJ whole genome shotgun (WGS) entry which is preliminary data.</text>
</comment>
<accession>A0A916YYF9</accession>
<dbReference type="SUPFAM" id="SSF51735">
    <property type="entry name" value="NAD(P)-binding Rossmann-fold domains"/>
    <property type="match status" value="1"/>
</dbReference>
<name>A0A916YYF9_9SPHN</name>
<dbReference type="EMBL" id="BMIP01000003">
    <property type="protein sequence ID" value="GGD67556.1"/>
    <property type="molecule type" value="Genomic_DNA"/>
</dbReference>
<reference evidence="2" key="1">
    <citation type="journal article" date="2014" name="Int. J. Syst. Evol. Microbiol.">
        <title>Complete genome sequence of Corynebacterium casei LMG S-19264T (=DSM 44701T), isolated from a smear-ripened cheese.</title>
        <authorList>
            <consortium name="US DOE Joint Genome Institute (JGI-PGF)"/>
            <person name="Walter F."/>
            <person name="Albersmeier A."/>
            <person name="Kalinowski J."/>
            <person name="Ruckert C."/>
        </authorList>
    </citation>
    <scope>NUCLEOTIDE SEQUENCE</scope>
    <source>
        <strain evidence="2">CGMCC 1.15360</strain>
    </source>
</reference>
<dbReference type="Pfam" id="PF13460">
    <property type="entry name" value="NAD_binding_10"/>
    <property type="match status" value="1"/>
</dbReference>
<keyword evidence="3" id="KW-1185">Reference proteome</keyword>
<dbReference type="PANTHER" id="PTHR14097">
    <property type="entry name" value="OXIDOREDUCTASE HTATIP2"/>
    <property type="match status" value="1"/>
</dbReference>
<reference evidence="2" key="2">
    <citation type="submission" date="2020-09" db="EMBL/GenBank/DDBJ databases">
        <authorList>
            <person name="Sun Q."/>
            <person name="Zhou Y."/>
        </authorList>
    </citation>
    <scope>NUCLEOTIDE SEQUENCE</scope>
    <source>
        <strain evidence="2">CGMCC 1.15360</strain>
    </source>
</reference>
<dbReference type="InterPro" id="IPR036291">
    <property type="entry name" value="NAD(P)-bd_dom_sf"/>
</dbReference>
<dbReference type="Proteomes" id="UP000612349">
    <property type="component" value="Unassembled WGS sequence"/>
</dbReference>
<dbReference type="Gene3D" id="3.40.50.720">
    <property type="entry name" value="NAD(P)-binding Rossmann-like Domain"/>
    <property type="match status" value="1"/>
</dbReference>
<evidence type="ECO:0000313" key="3">
    <source>
        <dbReference type="Proteomes" id="UP000612349"/>
    </source>
</evidence>
<dbReference type="AlphaFoldDB" id="A0A916YYF9"/>